<dbReference type="Gene3D" id="3.40.1110.10">
    <property type="entry name" value="Calcium-transporting ATPase, cytoplasmic domain N"/>
    <property type="match status" value="1"/>
</dbReference>
<dbReference type="PANTHER" id="PTHR48085:SF5">
    <property type="entry name" value="CADMIUM_ZINC-TRANSPORTING ATPASE HMA4-RELATED"/>
    <property type="match status" value="1"/>
</dbReference>
<dbReference type="GO" id="GO:0015086">
    <property type="term" value="F:cadmium ion transmembrane transporter activity"/>
    <property type="evidence" value="ECO:0007669"/>
    <property type="project" value="TreeGrafter"/>
</dbReference>
<dbReference type="PRINTS" id="PR00941">
    <property type="entry name" value="CDATPASE"/>
</dbReference>
<feature type="domain" description="HMA" evidence="11">
    <location>
        <begin position="93"/>
        <end position="156"/>
    </location>
</feature>
<dbReference type="SUPFAM" id="SSF55008">
    <property type="entry name" value="HMA, heavy metal-associated domain"/>
    <property type="match status" value="2"/>
</dbReference>
<keyword evidence="8 10" id="KW-1133">Transmembrane helix</keyword>
<evidence type="ECO:0000313" key="12">
    <source>
        <dbReference type="EMBL" id="MCD1293765.1"/>
    </source>
</evidence>
<evidence type="ECO:0000256" key="9">
    <source>
        <dbReference type="ARBA" id="ARBA00023136"/>
    </source>
</evidence>
<dbReference type="NCBIfam" id="TIGR01512">
    <property type="entry name" value="ATPase-IB2_Cd"/>
    <property type="match status" value="1"/>
</dbReference>
<dbReference type="PROSITE" id="PS00154">
    <property type="entry name" value="ATPASE_E1_E2"/>
    <property type="match status" value="1"/>
</dbReference>
<feature type="transmembrane region" description="Helical" evidence="10">
    <location>
        <begin position="199"/>
        <end position="216"/>
    </location>
</feature>
<keyword evidence="6" id="KW-0067">ATP-binding</keyword>
<sequence>MSETKNTSHACECASCNAMLLSSAKTDRIRVEGLDCIDCASKLESHLNSTPGIISSSLNFGTGTLTVKHTLDTGKIISLIEESGYGVTCENERTDVFEIQGLDCADCAQKLEKYIAGMQGVLKASLNFSTAVLTVKHSCRREEISDAISGMGYSFNVLTDGKTKASFLSRNKRAISTIVSGSGFAAGFTAPFLGFPPEISTAFYLIAILVGGFYVARSAIYSFKALTPDMNMLMTIAVLGAIAIGQWEEAAAVVFLFSVGNSLQSYTLDKTRNSIKSLISLSPDDASVIRNGIEKRVPVKAIEPEDIIVIRPGERIPMDGIVTEGASTVNQAPITGESIPVMKSPGSEVFAGTINERGTLEVRVTGRFEDNTLSKIIHMVEEAQNRKAPAQEFVDRFAKYYTPLVICGAIATAALPPLILGQPFDMWFYRALVLLVISCPCALVISTPVSIVAAIGSASRNGVLIKGGSYLEECSKVKALAFDKTGTLTEGKPEVTDMVTFNGVTKEEALRIAASLESRSEHPLAGAIMKAYGDNGLMKVASFESITGMGIKARVDGNEYRIGSYRMFDLLPGDASEKLRELQEDGKIPVILGGPEGIIAVMGIMDKLRPGSSTSIKSLHDAGIDEIVMLTGDSTITAKAISNMAGVDGYHAELLPADKVDMVRRMKDRNGSVAMVGDGVNDAPALAEADVGIAMGATGSDTAIETADIALMSNDLSKLSYVFRLGKRTMKIIKQNVAFSVTIKAAFIVLAIFGMANLWMALFADTGAAILVILNGMRLLRG</sequence>
<dbReference type="Proteomes" id="UP001320159">
    <property type="component" value="Unassembled WGS sequence"/>
</dbReference>
<evidence type="ECO:0000259" key="11">
    <source>
        <dbReference type="PROSITE" id="PS50846"/>
    </source>
</evidence>
<dbReference type="PANTHER" id="PTHR48085">
    <property type="entry name" value="CADMIUM/ZINC-TRANSPORTING ATPASE HMA2-RELATED"/>
    <property type="match status" value="1"/>
</dbReference>
<dbReference type="NCBIfam" id="TIGR01525">
    <property type="entry name" value="ATPase-IB_hvy"/>
    <property type="match status" value="1"/>
</dbReference>
<dbReference type="Gene3D" id="3.40.50.1000">
    <property type="entry name" value="HAD superfamily/HAD-like"/>
    <property type="match status" value="1"/>
</dbReference>
<dbReference type="GO" id="GO:0016887">
    <property type="term" value="F:ATP hydrolysis activity"/>
    <property type="evidence" value="ECO:0007669"/>
    <property type="project" value="InterPro"/>
</dbReference>
<dbReference type="InterPro" id="IPR059000">
    <property type="entry name" value="ATPase_P-type_domA"/>
</dbReference>
<dbReference type="GO" id="GO:0019829">
    <property type="term" value="F:ATPase-coupled monoatomic cation transmembrane transporter activity"/>
    <property type="evidence" value="ECO:0007669"/>
    <property type="project" value="InterPro"/>
</dbReference>
<dbReference type="AlphaFoldDB" id="A0AAP2RBX0"/>
<keyword evidence="7" id="KW-1278">Translocase</keyword>
<feature type="transmembrane region" description="Helical" evidence="10">
    <location>
        <begin position="737"/>
        <end position="756"/>
    </location>
</feature>
<dbReference type="EMBL" id="PGCK01000001">
    <property type="protein sequence ID" value="MCD1293765.1"/>
    <property type="molecule type" value="Genomic_DNA"/>
</dbReference>
<evidence type="ECO:0000256" key="4">
    <source>
        <dbReference type="ARBA" id="ARBA00022723"/>
    </source>
</evidence>
<evidence type="ECO:0000256" key="3">
    <source>
        <dbReference type="ARBA" id="ARBA00022692"/>
    </source>
</evidence>
<dbReference type="RefSeq" id="WP_230740008.1">
    <property type="nucleotide sequence ID" value="NZ_PGCK01000001.1"/>
</dbReference>
<reference evidence="12 13" key="1">
    <citation type="submission" date="2017-11" db="EMBL/GenBank/DDBJ databases">
        <title>Isolation and Characterization of Family Methanocellaceae Species from Potential Methane Hydrate Area Offshore Southwestern Taiwan.</title>
        <authorList>
            <person name="Zhang W.-L."/>
            <person name="Chen W.-C."/>
            <person name="Lai M.-C."/>
            <person name="Chen S.-C."/>
        </authorList>
    </citation>
    <scope>NUCLEOTIDE SEQUENCE [LARGE SCALE GENOMIC DNA]</scope>
    <source>
        <strain evidence="12 13">CWC-04</strain>
    </source>
</reference>
<keyword evidence="5" id="KW-0547">Nucleotide-binding</keyword>
<feature type="transmembrane region" description="Helical" evidence="10">
    <location>
        <begin position="762"/>
        <end position="780"/>
    </location>
</feature>
<dbReference type="InterPro" id="IPR036412">
    <property type="entry name" value="HAD-like_sf"/>
</dbReference>
<dbReference type="Pfam" id="PF00702">
    <property type="entry name" value="Hydrolase"/>
    <property type="match status" value="1"/>
</dbReference>
<keyword evidence="13" id="KW-1185">Reference proteome</keyword>
<evidence type="ECO:0000256" key="10">
    <source>
        <dbReference type="SAM" id="Phobius"/>
    </source>
</evidence>
<dbReference type="Pfam" id="PF00403">
    <property type="entry name" value="HMA"/>
    <property type="match status" value="2"/>
</dbReference>
<dbReference type="Pfam" id="PF00122">
    <property type="entry name" value="E1-E2_ATPase"/>
    <property type="match status" value="1"/>
</dbReference>
<dbReference type="PROSITE" id="PS50846">
    <property type="entry name" value="HMA_2"/>
    <property type="match status" value="2"/>
</dbReference>
<dbReference type="InterPro" id="IPR051014">
    <property type="entry name" value="Cation_Transport_ATPase_IB"/>
</dbReference>
<evidence type="ECO:0000256" key="5">
    <source>
        <dbReference type="ARBA" id="ARBA00022741"/>
    </source>
</evidence>
<dbReference type="GO" id="GO:0005524">
    <property type="term" value="F:ATP binding"/>
    <property type="evidence" value="ECO:0007669"/>
    <property type="project" value="UniProtKB-KW"/>
</dbReference>
<organism evidence="12 13">
    <name type="scientific">Methanooceanicella nereidis</name>
    <dbReference type="NCBI Taxonomy" id="2052831"/>
    <lineage>
        <taxon>Archaea</taxon>
        <taxon>Methanobacteriati</taxon>
        <taxon>Methanobacteriota</taxon>
        <taxon>Stenosarchaea group</taxon>
        <taxon>Methanomicrobia</taxon>
        <taxon>Methanocellales</taxon>
        <taxon>Methanocellaceae</taxon>
        <taxon>Methanooceanicella</taxon>
    </lineage>
</organism>
<dbReference type="GO" id="GO:0046872">
    <property type="term" value="F:metal ion binding"/>
    <property type="evidence" value="ECO:0007669"/>
    <property type="project" value="UniProtKB-KW"/>
</dbReference>
<comment type="subcellular location">
    <subcellularLocation>
        <location evidence="1">Membrane</location>
        <topology evidence="1">Multi-pass membrane protein</topology>
    </subcellularLocation>
</comment>
<feature type="transmembrane region" description="Helical" evidence="10">
    <location>
        <begin position="174"/>
        <end position="193"/>
    </location>
</feature>
<evidence type="ECO:0000256" key="8">
    <source>
        <dbReference type="ARBA" id="ARBA00022989"/>
    </source>
</evidence>
<dbReference type="SFLD" id="SFLDS00003">
    <property type="entry name" value="Haloacid_Dehalogenase"/>
    <property type="match status" value="1"/>
</dbReference>
<dbReference type="InterPro" id="IPR027256">
    <property type="entry name" value="P-typ_ATPase_IB"/>
</dbReference>
<dbReference type="PRINTS" id="PR00119">
    <property type="entry name" value="CATATPASE"/>
</dbReference>
<accession>A0AAP2RBX0</accession>
<evidence type="ECO:0000256" key="2">
    <source>
        <dbReference type="ARBA" id="ARBA00006024"/>
    </source>
</evidence>
<feature type="transmembrane region" description="Helical" evidence="10">
    <location>
        <begin position="431"/>
        <end position="456"/>
    </location>
</feature>
<comment type="similarity">
    <text evidence="2">Belongs to the cation transport ATPase (P-type) (TC 3.A.3) family. Type IB subfamily.</text>
</comment>
<dbReference type="InterPro" id="IPR023214">
    <property type="entry name" value="HAD_sf"/>
</dbReference>
<feature type="transmembrane region" description="Helical" evidence="10">
    <location>
        <begin position="400"/>
        <end position="419"/>
    </location>
</feature>
<dbReference type="NCBIfam" id="TIGR01511">
    <property type="entry name" value="ATPase-IB1_Cu"/>
    <property type="match status" value="1"/>
</dbReference>
<dbReference type="SUPFAM" id="SSF81653">
    <property type="entry name" value="Calcium ATPase, transduction domain A"/>
    <property type="match status" value="1"/>
</dbReference>
<dbReference type="SUPFAM" id="SSF56784">
    <property type="entry name" value="HAD-like"/>
    <property type="match status" value="1"/>
</dbReference>
<dbReference type="SFLD" id="SFLDG00002">
    <property type="entry name" value="C1.7:_P-type_atpase_like"/>
    <property type="match status" value="1"/>
</dbReference>
<dbReference type="Gene3D" id="2.70.150.10">
    <property type="entry name" value="Calcium-transporting ATPase, cytoplasmic transduction domain A"/>
    <property type="match status" value="1"/>
</dbReference>
<dbReference type="InterPro" id="IPR036163">
    <property type="entry name" value="HMA_dom_sf"/>
</dbReference>
<feature type="domain" description="HMA" evidence="11">
    <location>
        <begin position="25"/>
        <end position="88"/>
    </location>
</feature>
<dbReference type="InterPro" id="IPR044492">
    <property type="entry name" value="P_typ_ATPase_HD_dom"/>
</dbReference>
<dbReference type="CDD" id="cd00371">
    <property type="entry name" value="HMA"/>
    <property type="match status" value="2"/>
</dbReference>
<dbReference type="InterPro" id="IPR008250">
    <property type="entry name" value="ATPase_P-typ_transduc_dom_A_sf"/>
</dbReference>
<dbReference type="InterPro" id="IPR006121">
    <property type="entry name" value="HMA_dom"/>
</dbReference>
<keyword evidence="3 10" id="KW-0812">Transmembrane</keyword>
<gene>
    <name evidence="12" type="ORF">CUJ83_01985</name>
</gene>
<keyword evidence="4" id="KW-0479">Metal-binding</keyword>
<evidence type="ECO:0000256" key="7">
    <source>
        <dbReference type="ARBA" id="ARBA00022967"/>
    </source>
</evidence>
<dbReference type="InterPro" id="IPR023299">
    <property type="entry name" value="ATPase_P-typ_cyto_dom_N"/>
</dbReference>
<dbReference type="SFLD" id="SFLDF00027">
    <property type="entry name" value="p-type_atpase"/>
    <property type="match status" value="1"/>
</dbReference>
<dbReference type="NCBIfam" id="TIGR01494">
    <property type="entry name" value="ATPase_P-type"/>
    <property type="match status" value="1"/>
</dbReference>
<evidence type="ECO:0000313" key="13">
    <source>
        <dbReference type="Proteomes" id="UP001320159"/>
    </source>
</evidence>
<dbReference type="InterPro" id="IPR001757">
    <property type="entry name" value="P_typ_ATPase"/>
</dbReference>
<comment type="caution">
    <text evidence="12">The sequence shown here is derived from an EMBL/GenBank/DDBJ whole genome shotgun (WGS) entry which is preliminary data.</text>
</comment>
<name>A0AAP2RBX0_9EURY</name>
<dbReference type="SUPFAM" id="SSF81665">
    <property type="entry name" value="Calcium ATPase, transmembrane domain M"/>
    <property type="match status" value="1"/>
</dbReference>
<evidence type="ECO:0000256" key="6">
    <source>
        <dbReference type="ARBA" id="ARBA00022840"/>
    </source>
</evidence>
<proteinExistence type="inferred from homology"/>
<dbReference type="Gene3D" id="3.30.70.100">
    <property type="match status" value="2"/>
</dbReference>
<protein>
    <submittedName>
        <fullName evidence="12">Heavy metal translocating P-type ATPase</fullName>
    </submittedName>
</protein>
<dbReference type="GO" id="GO:0016020">
    <property type="term" value="C:membrane"/>
    <property type="evidence" value="ECO:0007669"/>
    <property type="project" value="UniProtKB-SubCell"/>
</dbReference>
<dbReference type="InterPro" id="IPR023298">
    <property type="entry name" value="ATPase_P-typ_TM_dom_sf"/>
</dbReference>
<evidence type="ECO:0000256" key="1">
    <source>
        <dbReference type="ARBA" id="ARBA00004141"/>
    </source>
</evidence>
<dbReference type="InterPro" id="IPR018303">
    <property type="entry name" value="ATPase_P-typ_P_site"/>
</dbReference>
<dbReference type="FunFam" id="2.70.150.10:FF:000002">
    <property type="entry name" value="Copper-transporting ATPase 1, putative"/>
    <property type="match status" value="1"/>
</dbReference>
<keyword evidence="9 10" id="KW-0472">Membrane</keyword>